<evidence type="ECO:0000313" key="1">
    <source>
        <dbReference type="EMBL" id="RZS61044.1"/>
    </source>
</evidence>
<sequence length="197" mass="21840">MRYRVVLPPTWVLVPVREGAEQAIRRQVDALFDPKKRDLTVRARRTMRLTLERIAAHARESGGLDLLLPASVPWPMPLSAGVVTSVHEAPPDLTVGAPMPTFAGQARREITELIDLPDPAGSPEPSMEEVADEPVRQLRRVIYTWPVPERAGQTFLASLVVCGQAVPAYRPLTEAMTTLVDTMLSTLTWENTRDDQA</sequence>
<dbReference type="AlphaFoldDB" id="A0A4Q7M0Y7"/>
<keyword evidence="2" id="KW-1185">Reference proteome</keyword>
<dbReference type="EMBL" id="SGWX01000001">
    <property type="protein sequence ID" value="RZS61044.1"/>
    <property type="molecule type" value="Genomic_DNA"/>
</dbReference>
<organism evidence="1 2">
    <name type="scientific">Xylanimonas ulmi</name>
    <dbReference type="NCBI Taxonomy" id="228973"/>
    <lineage>
        <taxon>Bacteria</taxon>
        <taxon>Bacillati</taxon>
        <taxon>Actinomycetota</taxon>
        <taxon>Actinomycetes</taxon>
        <taxon>Micrococcales</taxon>
        <taxon>Promicromonosporaceae</taxon>
        <taxon>Xylanimonas</taxon>
    </lineage>
</organism>
<proteinExistence type="predicted"/>
<accession>A0A4Q7M0Y7</accession>
<protein>
    <submittedName>
        <fullName evidence="1">Uncharacterized protein</fullName>
    </submittedName>
</protein>
<dbReference type="OrthoDB" id="5079046at2"/>
<evidence type="ECO:0000313" key="2">
    <source>
        <dbReference type="Proteomes" id="UP000293852"/>
    </source>
</evidence>
<comment type="caution">
    <text evidence="1">The sequence shown here is derived from an EMBL/GenBank/DDBJ whole genome shotgun (WGS) entry which is preliminary data.</text>
</comment>
<reference evidence="1 2" key="1">
    <citation type="submission" date="2019-02" db="EMBL/GenBank/DDBJ databases">
        <title>Sequencing the genomes of 1000 actinobacteria strains.</title>
        <authorList>
            <person name="Klenk H.-P."/>
        </authorList>
    </citation>
    <scope>NUCLEOTIDE SEQUENCE [LARGE SCALE GENOMIC DNA]</scope>
    <source>
        <strain evidence="1 2">DSM 16932</strain>
    </source>
</reference>
<name>A0A4Q7M0Y7_9MICO</name>
<dbReference type="Proteomes" id="UP000293852">
    <property type="component" value="Unassembled WGS sequence"/>
</dbReference>
<dbReference type="RefSeq" id="WP_130413438.1">
    <property type="nucleotide sequence ID" value="NZ_SGWX01000001.1"/>
</dbReference>
<gene>
    <name evidence="1" type="ORF">EV386_1325</name>
</gene>